<keyword evidence="5" id="KW-1185">Reference proteome</keyword>
<dbReference type="AlphaFoldDB" id="A0A5C3MH98"/>
<feature type="region of interest" description="Disordered" evidence="2">
    <location>
        <begin position="713"/>
        <end position="739"/>
    </location>
</feature>
<evidence type="ECO:0000313" key="5">
    <source>
        <dbReference type="Proteomes" id="UP000308652"/>
    </source>
</evidence>
<feature type="region of interest" description="Disordered" evidence="2">
    <location>
        <begin position="338"/>
        <end position="360"/>
    </location>
</feature>
<feature type="region of interest" description="Disordered" evidence="2">
    <location>
        <begin position="906"/>
        <end position="978"/>
    </location>
</feature>
<dbReference type="PANTHER" id="PTHR23189">
    <property type="entry name" value="RNA RECOGNITION MOTIF-CONTAINING"/>
    <property type="match status" value="1"/>
</dbReference>
<feature type="compositionally biased region" description="Polar residues" evidence="2">
    <location>
        <begin position="338"/>
        <end position="356"/>
    </location>
</feature>
<feature type="compositionally biased region" description="Polar residues" evidence="2">
    <location>
        <begin position="106"/>
        <end position="130"/>
    </location>
</feature>
<dbReference type="InterPro" id="IPR034862">
    <property type="entry name" value="Fungal_Mei2-like_RRM3"/>
</dbReference>
<name>A0A5C3MH98_9AGAR</name>
<dbReference type="GO" id="GO:0003723">
    <property type="term" value="F:RNA binding"/>
    <property type="evidence" value="ECO:0007669"/>
    <property type="project" value="UniProtKB-KW"/>
</dbReference>
<feature type="compositionally biased region" description="Polar residues" evidence="2">
    <location>
        <begin position="915"/>
        <end position="924"/>
    </location>
</feature>
<feature type="compositionally biased region" description="Polar residues" evidence="2">
    <location>
        <begin position="713"/>
        <end position="724"/>
    </location>
</feature>
<evidence type="ECO:0000259" key="3">
    <source>
        <dbReference type="Pfam" id="PF04059"/>
    </source>
</evidence>
<dbReference type="Proteomes" id="UP000308652">
    <property type="component" value="Unassembled WGS sequence"/>
</dbReference>
<dbReference type="CDD" id="cd12532">
    <property type="entry name" value="RRM3_MEI2_fungi"/>
    <property type="match status" value="1"/>
</dbReference>
<proteinExistence type="predicted"/>
<feature type="compositionally biased region" description="Basic and acidic residues" evidence="2">
    <location>
        <begin position="933"/>
        <end position="962"/>
    </location>
</feature>
<dbReference type="InterPro" id="IPR012677">
    <property type="entry name" value="Nucleotide-bd_a/b_plait_sf"/>
</dbReference>
<gene>
    <name evidence="4" type="ORF">BDQ12DRAFT_35519</name>
</gene>
<feature type="region of interest" description="Disordered" evidence="2">
    <location>
        <begin position="106"/>
        <end position="183"/>
    </location>
</feature>
<dbReference type="EMBL" id="ML213590">
    <property type="protein sequence ID" value="TFK44789.1"/>
    <property type="molecule type" value="Genomic_DNA"/>
</dbReference>
<dbReference type="SUPFAM" id="SSF54928">
    <property type="entry name" value="RNA-binding domain, RBD"/>
    <property type="match status" value="1"/>
</dbReference>
<sequence>MAKSIYTTRSSIDLGVHTALFNDTEKPQFDAAVSAHPSRLQHSPSLPNIWFPPHSGPIPPAIADIARLNLHSPLAHSLPMHDDLASDGPQSAPPIYLRSVDSLDSLASSPQKHTGNVSFHPGTNTRSRQNPKLYHKDHDSRNPLLTPPLTPSSSIRTTVSTESDNPKEDYEVSNPTETLDEDDSEASRFLVLGNVSTQVTADFLRSAVIETLASLPSTNVIDSSVSSSTKGRALLTDPSDIVKGVFWGHSSHGLVLLAFYDIRWAVAAIRTLSVRTAGPLAECVGDCLNEDDSRNWLTCRFMTTDELIKTIGKSPFVAAIDGGFDITVTTLPNDATNLSFSDDANRTPTTEHVPTQSEHEDLNVSALTKILESYGSLRSLVPIGDDDSKQLRESPNIFHVEYYDIRDADSAFSSLQDKVMFRVKLHLSGREVGMKPTDISSEIRRAVRYSRPMDSTSGDTIASIGPAGQRSHIRERFVGLDEPNNHSPTRATPGCGEAIPHQSNTPSPTYFYTSPASDPVTPTHQQPGEINIRDTDGRHAYTHDPNLQCYTPLQECRYCPSRGSSSSGVSYTPYYAGHPTPPPLSTIYYPPLHPSPHPSPDIPPAIGPSHPAPYGLDYEARSSQPPPSYPSWVYDPAILAVNGGALVPHTGMGIPHHGPYWYPDGHGGLMLGGPYYASPVASPENGAAPFYPPGNDVHGHPQFDPSQPRIYVTSPNATASPSLSATTPGHTNPAAATTTTPTGAVLERNQLNLARIEEGLDTRTTVMVKNIPNKMSDKDLIAYIAKVCPRKIDFLYLRMDFQNGCNVGYAFVNFIHVQDLLLFAKKRLGEKWNMFSSEKVLQMSYANYQGKEALVEKFKNSCIMDEREEWRPKIFYSSGPEQGLPEPFPAPTHLRRKERSSFNRGALFVPGVGGSTNQTQTQTHLHYPSRRQNQHDEHRSQPIRYLERNQHRPRPWEERGGERSPPYTNKNASHSRAA</sequence>
<keyword evidence="1" id="KW-0694">RNA-binding</keyword>
<evidence type="ECO:0000256" key="2">
    <source>
        <dbReference type="SAM" id="MobiDB-lite"/>
    </source>
</evidence>
<feature type="compositionally biased region" description="Polar residues" evidence="2">
    <location>
        <begin position="967"/>
        <end position="978"/>
    </location>
</feature>
<dbReference type="InterPro" id="IPR007201">
    <property type="entry name" value="Mei2-like_Rrm_C"/>
</dbReference>
<dbReference type="InterPro" id="IPR035979">
    <property type="entry name" value="RBD_domain_sf"/>
</dbReference>
<protein>
    <recommendedName>
        <fullName evidence="3">Mei2-like C-terminal RNA recognition motif domain-containing protein</fullName>
    </recommendedName>
</protein>
<reference evidence="4 5" key="1">
    <citation type="journal article" date="2019" name="Nat. Ecol. Evol.">
        <title>Megaphylogeny resolves global patterns of mushroom evolution.</title>
        <authorList>
            <person name="Varga T."/>
            <person name="Krizsan K."/>
            <person name="Foldi C."/>
            <person name="Dima B."/>
            <person name="Sanchez-Garcia M."/>
            <person name="Sanchez-Ramirez S."/>
            <person name="Szollosi G.J."/>
            <person name="Szarkandi J.G."/>
            <person name="Papp V."/>
            <person name="Albert L."/>
            <person name="Andreopoulos W."/>
            <person name="Angelini C."/>
            <person name="Antonin V."/>
            <person name="Barry K.W."/>
            <person name="Bougher N.L."/>
            <person name="Buchanan P."/>
            <person name="Buyck B."/>
            <person name="Bense V."/>
            <person name="Catcheside P."/>
            <person name="Chovatia M."/>
            <person name="Cooper J."/>
            <person name="Damon W."/>
            <person name="Desjardin D."/>
            <person name="Finy P."/>
            <person name="Geml J."/>
            <person name="Haridas S."/>
            <person name="Hughes K."/>
            <person name="Justo A."/>
            <person name="Karasinski D."/>
            <person name="Kautmanova I."/>
            <person name="Kiss B."/>
            <person name="Kocsube S."/>
            <person name="Kotiranta H."/>
            <person name="LaButti K.M."/>
            <person name="Lechner B.E."/>
            <person name="Liimatainen K."/>
            <person name="Lipzen A."/>
            <person name="Lukacs Z."/>
            <person name="Mihaltcheva S."/>
            <person name="Morgado L.N."/>
            <person name="Niskanen T."/>
            <person name="Noordeloos M.E."/>
            <person name="Ohm R.A."/>
            <person name="Ortiz-Santana B."/>
            <person name="Ovrebo C."/>
            <person name="Racz N."/>
            <person name="Riley R."/>
            <person name="Savchenko A."/>
            <person name="Shiryaev A."/>
            <person name="Soop K."/>
            <person name="Spirin V."/>
            <person name="Szebenyi C."/>
            <person name="Tomsovsky M."/>
            <person name="Tulloss R.E."/>
            <person name="Uehling J."/>
            <person name="Grigoriev I.V."/>
            <person name="Vagvolgyi C."/>
            <person name="Papp T."/>
            <person name="Martin F.M."/>
            <person name="Miettinen O."/>
            <person name="Hibbett D.S."/>
            <person name="Nagy L.G."/>
        </authorList>
    </citation>
    <scope>NUCLEOTIDE SEQUENCE [LARGE SCALE GENOMIC DNA]</scope>
    <source>
        <strain evidence="4 5">CBS 166.37</strain>
    </source>
</reference>
<dbReference type="OrthoDB" id="417481at2759"/>
<feature type="compositionally biased region" description="Low complexity" evidence="2">
    <location>
        <begin position="725"/>
        <end position="739"/>
    </location>
</feature>
<dbReference type="STRING" id="68775.A0A5C3MH98"/>
<accession>A0A5C3MH98</accession>
<evidence type="ECO:0000256" key="1">
    <source>
        <dbReference type="ARBA" id="ARBA00022884"/>
    </source>
</evidence>
<dbReference type="Gene3D" id="3.30.70.330">
    <property type="match status" value="1"/>
</dbReference>
<feature type="domain" description="Mei2-like C-terminal RNA recognition motif" evidence="3">
    <location>
        <begin position="763"/>
        <end position="859"/>
    </location>
</feature>
<evidence type="ECO:0000313" key="4">
    <source>
        <dbReference type="EMBL" id="TFK44789.1"/>
    </source>
</evidence>
<organism evidence="4 5">
    <name type="scientific">Crucibulum laeve</name>
    <dbReference type="NCBI Taxonomy" id="68775"/>
    <lineage>
        <taxon>Eukaryota</taxon>
        <taxon>Fungi</taxon>
        <taxon>Dikarya</taxon>
        <taxon>Basidiomycota</taxon>
        <taxon>Agaricomycotina</taxon>
        <taxon>Agaricomycetes</taxon>
        <taxon>Agaricomycetidae</taxon>
        <taxon>Agaricales</taxon>
        <taxon>Agaricineae</taxon>
        <taxon>Nidulariaceae</taxon>
        <taxon>Crucibulum</taxon>
    </lineage>
</organism>
<dbReference type="Pfam" id="PF04059">
    <property type="entry name" value="RRM_2"/>
    <property type="match status" value="1"/>
</dbReference>